<keyword evidence="3" id="KW-1185">Reference proteome</keyword>
<feature type="transmembrane region" description="Helical" evidence="1">
    <location>
        <begin position="13"/>
        <end position="38"/>
    </location>
</feature>
<dbReference type="Proteomes" id="UP000002535">
    <property type="component" value="Chromosome"/>
</dbReference>
<name>Q46K94_PROMT</name>
<protein>
    <submittedName>
        <fullName evidence="2">Uncharacterized protein</fullName>
    </submittedName>
</protein>
<dbReference type="KEGG" id="pmn:PMN2A_0593"/>
<dbReference type="HOGENOM" id="CLU_197552_0_0_3"/>
<dbReference type="AlphaFoldDB" id="Q46K94"/>
<dbReference type="RefSeq" id="WP_011294684.1">
    <property type="nucleotide sequence ID" value="NC_007335.2"/>
</dbReference>
<reference evidence="2 3" key="1">
    <citation type="journal article" date="2007" name="PLoS Genet.">
        <title>Patterns and implications of gene gain and loss in the evolution of Prochlorococcus.</title>
        <authorList>
            <person name="Kettler G.C."/>
            <person name="Martiny A.C."/>
            <person name="Huang K."/>
            <person name="Zucker J."/>
            <person name="Coleman M.L."/>
            <person name="Rodrigue S."/>
            <person name="Chen F."/>
            <person name="Lapidus A."/>
            <person name="Ferriera S."/>
            <person name="Johnson J."/>
            <person name="Steglich C."/>
            <person name="Church G.M."/>
            <person name="Richardson P."/>
            <person name="Chisholm S.W."/>
        </authorList>
    </citation>
    <scope>NUCLEOTIDE SEQUENCE [LARGE SCALE GENOMIC DNA]</scope>
    <source>
        <strain evidence="2 3">NATL2A</strain>
    </source>
</reference>
<gene>
    <name evidence="2" type="ordered locus">PMN2A_0593</name>
</gene>
<dbReference type="STRING" id="59920.PMN2A_0593"/>
<accession>Q46K94</accession>
<sequence length="78" mass="8735">MVPIFATSTQSNLLIYVGGGGFVLLGAFYFGRLVTFFFPNNPLIKNGKKEKEELTPKQKEFVEFLEKASNQSNENNDA</sequence>
<keyword evidence="1" id="KW-1133">Transmembrane helix</keyword>
<dbReference type="OrthoDB" id="9915707at2"/>
<evidence type="ECO:0000256" key="1">
    <source>
        <dbReference type="SAM" id="Phobius"/>
    </source>
</evidence>
<organism evidence="2 3">
    <name type="scientific">Prochlorococcus marinus (strain NATL2A)</name>
    <dbReference type="NCBI Taxonomy" id="59920"/>
    <lineage>
        <taxon>Bacteria</taxon>
        <taxon>Bacillati</taxon>
        <taxon>Cyanobacteriota</taxon>
        <taxon>Cyanophyceae</taxon>
        <taxon>Synechococcales</taxon>
        <taxon>Prochlorococcaceae</taxon>
        <taxon>Prochlorococcus</taxon>
    </lineage>
</organism>
<evidence type="ECO:0000313" key="2">
    <source>
        <dbReference type="EMBL" id="AAZ58084.1"/>
    </source>
</evidence>
<evidence type="ECO:0000313" key="3">
    <source>
        <dbReference type="Proteomes" id="UP000002535"/>
    </source>
</evidence>
<proteinExistence type="predicted"/>
<dbReference type="EMBL" id="CP000095">
    <property type="protein sequence ID" value="AAZ58084.1"/>
    <property type="molecule type" value="Genomic_DNA"/>
</dbReference>
<keyword evidence="1" id="KW-0812">Transmembrane</keyword>
<keyword evidence="1" id="KW-0472">Membrane</keyword>